<dbReference type="PANTHER" id="PTHR21041:SF9">
    <property type="entry name" value="DENDRITIC CELL-SPECIFIC TRANSMEMBRANE PROTEIN-LIKE DOMAIN-CONTAINING PROTEIN"/>
    <property type="match status" value="1"/>
</dbReference>
<evidence type="ECO:0000313" key="7">
    <source>
        <dbReference type="EMBL" id="KHJ89129.1"/>
    </source>
</evidence>
<dbReference type="EMBL" id="KN554673">
    <property type="protein sequence ID" value="KHJ89129.1"/>
    <property type="molecule type" value="Genomic_DNA"/>
</dbReference>
<gene>
    <name evidence="7" type="ORF">OESDEN_11055</name>
</gene>
<dbReference type="GO" id="GO:0016020">
    <property type="term" value="C:membrane"/>
    <property type="evidence" value="ECO:0007669"/>
    <property type="project" value="UniProtKB-SubCell"/>
</dbReference>
<feature type="domain" description="Dendritic cell-specific transmembrane protein-like" evidence="6">
    <location>
        <begin position="260"/>
        <end position="364"/>
    </location>
</feature>
<evidence type="ECO:0000256" key="4">
    <source>
        <dbReference type="ARBA" id="ARBA00023136"/>
    </source>
</evidence>
<evidence type="ECO:0000256" key="3">
    <source>
        <dbReference type="ARBA" id="ARBA00022989"/>
    </source>
</evidence>
<name>A0A0B1SW25_OESDE</name>
<comment type="subcellular location">
    <subcellularLocation>
        <location evidence="1">Membrane</location>
        <topology evidence="1">Multi-pass membrane protein</topology>
    </subcellularLocation>
</comment>
<evidence type="ECO:0000259" key="6">
    <source>
        <dbReference type="Pfam" id="PF07782"/>
    </source>
</evidence>
<dbReference type="InterPro" id="IPR012858">
    <property type="entry name" value="DC_STAMP-like"/>
</dbReference>
<feature type="transmembrane region" description="Helical" evidence="5">
    <location>
        <begin position="325"/>
        <end position="343"/>
    </location>
</feature>
<protein>
    <submittedName>
        <fullName evidence="7">DC-STAMP-like protein</fullName>
    </submittedName>
</protein>
<evidence type="ECO:0000313" key="8">
    <source>
        <dbReference type="Proteomes" id="UP000053660"/>
    </source>
</evidence>
<dbReference type="AlphaFoldDB" id="A0A0B1SW25"/>
<evidence type="ECO:0000256" key="1">
    <source>
        <dbReference type="ARBA" id="ARBA00004141"/>
    </source>
</evidence>
<reference evidence="7 8" key="1">
    <citation type="submission" date="2014-03" db="EMBL/GenBank/DDBJ databases">
        <title>Draft genome of the hookworm Oesophagostomum dentatum.</title>
        <authorList>
            <person name="Mitreva M."/>
        </authorList>
    </citation>
    <scope>NUCLEOTIDE SEQUENCE [LARGE SCALE GENOMIC DNA]</scope>
    <source>
        <strain evidence="7 8">OD-Hann</strain>
    </source>
</reference>
<keyword evidence="8" id="KW-1185">Reference proteome</keyword>
<sequence>MNAVTNIHRVAEGIACVQADVTSSLDDVKSRAGDVKTMIANKLKSLIVKLAVPINKLRALLRNLDSKLRRVVEAIRKQFRSYTSLTDLCVRFMKKPYAIVLLVNGYFYLMKNALAVGTKTAEKAFVFHIEAAKKVVKGAKFVKKEIADIRHMEVHYQRGGEGAGDLAVHKKLKKSLLAVIESYIRMFEMMQTVIKWMFIPLTLFWPFISTALFTFKFNYREDFENNYITEEFEKIDLDMVLKGRTKALPLNKDEKLLVLSSVFYFTNLVNVDYPSHFEVKVSGSGQAAELMRIIQNVFSPLTSGIKKREERWRNCFVEPTPPDVFTLRSIVAMFIISIFLCRFQVWMSRQTLALADHFFPDRKQLADDQMEGREAVVRRGLQSRGFIRVNCSICNEQDLRLADQANTRLCIKCGAFYCIRCFCLRRYCKDCQNDMQTIDRVELYYEDASDDEESEEEEEQ</sequence>
<feature type="transmembrane region" description="Helical" evidence="5">
    <location>
        <begin position="193"/>
        <end position="215"/>
    </location>
</feature>
<dbReference type="Proteomes" id="UP000053660">
    <property type="component" value="Unassembled WGS sequence"/>
</dbReference>
<dbReference type="OrthoDB" id="5985669at2759"/>
<keyword evidence="4 5" id="KW-0472">Membrane</keyword>
<accession>A0A0B1SW25</accession>
<keyword evidence="2 5" id="KW-0812">Transmembrane</keyword>
<evidence type="ECO:0000256" key="2">
    <source>
        <dbReference type="ARBA" id="ARBA00022692"/>
    </source>
</evidence>
<proteinExistence type="predicted"/>
<dbReference type="InterPro" id="IPR051856">
    <property type="entry name" value="CSR-E3_Ligase_Protein"/>
</dbReference>
<keyword evidence="3 5" id="KW-1133">Transmembrane helix</keyword>
<organism evidence="7 8">
    <name type="scientific">Oesophagostomum dentatum</name>
    <name type="common">Nodular worm</name>
    <dbReference type="NCBI Taxonomy" id="61180"/>
    <lineage>
        <taxon>Eukaryota</taxon>
        <taxon>Metazoa</taxon>
        <taxon>Ecdysozoa</taxon>
        <taxon>Nematoda</taxon>
        <taxon>Chromadorea</taxon>
        <taxon>Rhabditida</taxon>
        <taxon>Rhabditina</taxon>
        <taxon>Rhabditomorpha</taxon>
        <taxon>Strongyloidea</taxon>
        <taxon>Strongylidae</taxon>
        <taxon>Oesophagostomum</taxon>
    </lineage>
</organism>
<dbReference type="Pfam" id="PF07782">
    <property type="entry name" value="DC_STAMP"/>
    <property type="match status" value="1"/>
</dbReference>
<dbReference type="PANTHER" id="PTHR21041">
    <property type="entry name" value="DENDRITIC CELL-SPECIFIC TRANSMEMBRANE PROTEIN"/>
    <property type="match status" value="1"/>
</dbReference>
<evidence type="ECO:0000256" key="5">
    <source>
        <dbReference type="SAM" id="Phobius"/>
    </source>
</evidence>